<evidence type="ECO:0000313" key="3">
    <source>
        <dbReference type="Proteomes" id="UP001408789"/>
    </source>
</evidence>
<dbReference type="PANTHER" id="PTHR33881">
    <property type="entry name" value="NEUROGENIC LOCUS NOTCH-LIKE PROTEIN"/>
    <property type="match status" value="1"/>
</dbReference>
<evidence type="ECO:0008006" key="4">
    <source>
        <dbReference type="Google" id="ProtNLM"/>
    </source>
</evidence>
<dbReference type="EMBL" id="JBCNJP010001644">
    <property type="protein sequence ID" value="KAK9050455.1"/>
    <property type="molecule type" value="Genomic_DNA"/>
</dbReference>
<comment type="caution">
    <text evidence="2">The sequence shown here is derived from an EMBL/GenBank/DDBJ whole genome shotgun (WGS) entry which is preliminary data.</text>
</comment>
<evidence type="ECO:0000313" key="2">
    <source>
        <dbReference type="EMBL" id="KAK9050455.1"/>
    </source>
</evidence>
<dbReference type="Proteomes" id="UP001408789">
    <property type="component" value="Unassembled WGS sequence"/>
</dbReference>
<reference evidence="2 3" key="1">
    <citation type="submission" date="2024-04" db="EMBL/GenBank/DDBJ databases">
        <title>The reference genome of an endangered Asteraceae, Deinandra increscens subsp. villosa, native to the Central Coast of California.</title>
        <authorList>
            <person name="Guilliams M."/>
            <person name="Hasenstab-Lehman K."/>
            <person name="Meyer R."/>
            <person name="Mcevoy S."/>
        </authorList>
    </citation>
    <scope>NUCLEOTIDE SEQUENCE [LARGE SCALE GENOMIC DNA]</scope>
    <source>
        <tissue evidence="2">Leaf</tissue>
    </source>
</reference>
<accession>A0AAP0C693</accession>
<keyword evidence="3" id="KW-1185">Reference proteome</keyword>
<evidence type="ECO:0000256" key="1">
    <source>
        <dbReference type="SAM" id="SignalP"/>
    </source>
</evidence>
<feature type="chain" id="PRO_5042820965" description="EGF-like domain-containing protein" evidence="1">
    <location>
        <begin position="28"/>
        <end position="226"/>
    </location>
</feature>
<dbReference type="PANTHER" id="PTHR33881:SF7">
    <property type="entry name" value="NEUROGENIC LOCUS NOTCH-LIKE PROTEIN"/>
    <property type="match status" value="1"/>
</dbReference>
<sequence length="226" mass="25049">MVLSMPLLLPLPFFLLLQPWTILPVSGDFLAPLLSPIFEDVCKQVKCGQGICKPSDNSSIPYECECSPGWKQIAATSDQYFKFLPCVIPNCTLDYSCSKAPSPVQEKENRGNESIFDVCQWTDCGGGKCKPTSLFAHKCECTEGYQNLLNLTFFPCFRQCSLGMDCKDLNIGFTDKPSAPPSSLSADRSNEGKTQLNASLLFFAANYIGEGGYYYWFIFMLALLAI</sequence>
<protein>
    <recommendedName>
        <fullName evidence="4">EGF-like domain-containing protein</fullName>
    </recommendedName>
</protein>
<proteinExistence type="predicted"/>
<name>A0AAP0C693_9ASTR</name>
<feature type="signal peptide" evidence="1">
    <location>
        <begin position="1"/>
        <end position="27"/>
    </location>
</feature>
<organism evidence="2 3">
    <name type="scientific">Deinandra increscens subsp. villosa</name>
    <dbReference type="NCBI Taxonomy" id="3103831"/>
    <lineage>
        <taxon>Eukaryota</taxon>
        <taxon>Viridiplantae</taxon>
        <taxon>Streptophyta</taxon>
        <taxon>Embryophyta</taxon>
        <taxon>Tracheophyta</taxon>
        <taxon>Spermatophyta</taxon>
        <taxon>Magnoliopsida</taxon>
        <taxon>eudicotyledons</taxon>
        <taxon>Gunneridae</taxon>
        <taxon>Pentapetalae</taxon>
        <taxon>asterids</taxon>
        <taxon>campanulids</taxon>
        <taxon>Asterales</taxon>
        <taxon>Asteraceae</taxon>
        <taxon>Asteroideae</taxon>
        <taxon>Heliantheae alliance</taxon>
        <taxon>Madieae</taxon>
        <taxon>Madiinae</taxon>
        <taxon>Deinandra</taxon>
    </lineage>
</organism>
<keyword evidence="1" id="KW-0732">Signal</keyword>
<dbReference type="AlphaFoldDB" id="A0AAP0C693"/>
<gene>
    <name evidence="2" type="ORF">SSX86_030575</name>
</gene>